<comment type="caution">
    <text evidence="2">The sequence shown here is derived from an EMBL/GenBank/DDBJ whole genome shotgun (WGS) entry which is preliminary data.</text>
</comment>
<dbReference type="Proteomes" id="UP000029223">
    <property type="component" value="Unassembled WGS sequence"/>
</dbReference>
<dbReference type="InterPro" id="IPR025202">
    <property type="entry name" value="PLD-like_dom"/>
</dbReference>
<evidence type="ECO:0000259" key="1">
    <source>
        <dbReference type="Pfam" id="PF13091"/>
    </source>
</evidence>
<dbReference type="Gene3D" id="3.30.870.10">
    <property type="entry name" value="Endonuclease Chain A"/>
    <property type="match status" value="1"/>
</dbReference>
<dbReference type="EMBL" id="BBMS01000144">
    <property type="protein sequence ID" value="GAL31281.1"/>
    <property type="molecule type" value="Genomic_DNA"/>
</dbReference>
<feature type="domain" description="Phospholipase D-like" evidence="1">
    <location>
        <begin position="82"/>
        <end position="133"/>
    </location>
</feature>
<gene>
    <name evidence="2" type="ORF">JCM19239_1407</name>
</gene>
<evidence type="ECO:0000313" key="2">
    <source>
        <dbReference type="EMBL" id="GAL31281.1"/>
    </source>
</evidence>
<evidence type="ECO:0000313" key="3">
    <source>
        <dbReference type="Proteomes" id="UP000029223"/>
    </source>
</evidence>
<name>A0ABQ0JR99_9VIBR</name>
<dbReference type="PANTHER" id="PTHR21248:SF12">
    <property type="entry name" value="CARDIOLIPIN SYNTHASE C"/>
    <property type="match status" value="1"/>
</dbReference>
<sequence length="163" mass="18548">MPNILSIKNFFVLSLIIALSGCVSSSIDPSRYEKENSYTIINAEPTRLDELFKREVSSHSLTEETGFYPLDKGHDALLARLAIIETAQSSIDVQYYIFRDDEAGNLIGWRLFEAAERGVRVRLLLDDMQKYDDQDLVRFSSHPTSKYACLTRITCALLVAFRC</sequence>
<reference evidence="3" key="1">
    <citation type="submission" date="2014-09" db="EMBL/GenBank/DDBJ databases">
        <title>Vibrio variabilis JCM 19239. (C206) whole genome shotgun sequence.</title>
        <authorList>
            <person name="Sawabe T."/>
            <person name="Meirelles P."/>
            <person name="Nakanishi M."/>
            <person name="Sayaka M."/>
            <person name="Hattori M."/>
            <person name="Ohkuma M."/>
        </authorList>
    </citation>
    <scope>NUCLEOTIDE SEQUENCE [LARGE SCALE GENOMIC DNA]</scope>
    <source>
        <strain evidence="3">JCM 19239</strain>
    </source>
</reference>
<dbReference type="SUPFAM" id="SSF56024">
    <property type="entry name" value="Phospholipase D/nuclease"/>
    <property type="match status" value="1"/>
</dbReference>
<keyword evidence="3" id="KW-1185">Reference proteome</keyword>
<reference evidence="3" key="2">
    <citation type="submission" date="2014-09" db="EMBL/GenBank/DDBJ databases">
        <authorList>
            <consortium name="NBRP consortium"/>
            <person name="Sawabe T."/>
            <person name="Meirelles P."/>
            <person name="Nakanishi M."/>
            <person name="Sayaka M."/>
            <person name="Hattori M."/>
            <person name="Ohkuma M."/>
        </authorList>
    </citation>
    <scope>NUCLEOTIDE SEQUENCE [LARGE SCALE GENOMIC DNA]</scope>
    <source>
        <strain evidence="3">JCM 19239</strain>
    </source>
</reference>
<proteinExistence type="predicted"/>
<dbReference type="Pfam" id="PF13091">
    <property type="entry name" value="PLDc_2"/>
    <property type="match status" value="1"/>
</dbReference>
<accession>A0ABQ0JR99</accession>
<protein>
    <submittedName>
        <fullName evidence="2">Cardiolipin synthetase</fullName>
    </submittedName>
</protein>
<dbReference type="PANTHER" id="PTHR21248">
    <property type="entry name" value="CARDIOLIPIN SYNTHASE"/>
    <property type="match status" value="1"/>
</dbReference>
<organism evidence="2 3">
    <name type="scientific">Vibrio variabilis</name>
    <dbReference type="NCBI Taxonomy" id="990271"/>
    <lineage>
        <taxon>Bacteria</taxon>
        <taxon>Pseudomonadati</taxon>
        <taxon>Pseudomonadota</taxon>
        <taxon>Gammaproteobacteria</taxon>
        <taxon>Vibrionales</taxon>
        <taxon>Vibrionaceae</taxon>
        <taxon>Vibrio</taxon>
    </lineage>
</organism>